<dbReference type="AlphaFoldDB" id="A0ABD0RT97"/>
<dbReference type="Proteomes" id="UP001529510">
    <property type="component" value="Unassembled WGS sequence"/>
</dbReference>
<dbReference type="EMBL" id="JAMKFB020000002">
    <property type="protein sequence ID" value="KAL0201772.1"/>
    <property type="molecule type" value="Genomic_DNA"/>
</dbReference>
<feature type="non-terminal residue" evidence="1">
    <location>
        <position position="57"/>
    </location>
</feature>
<name>A0ABD0RT97_CIRMR</name>
<evidence type="ECO:0000313" key="1">
    <source>
        <dbReference type="EMBL" id="KAL0201772.1"/>
    </source>
</evidence>
<sequence>AYTEATMLFSRQSTLDDLDDMPQNIPKTSERARPKLRKMYGLDMSNSSADSGSSVMS</sequence>
<feature type="non-terminal residue" evidence="1">
    <location>
        <position position="1"/>
    </location>
</feature>
<keyword evidence="2" id="KW-1185">Reference proteome</keyword>
<gene>
    <name evidence="1" type="ORF">M9458_004959</name>
</gene>
<comment type="caution">
    <text evidence="1">The sequence shown here is derived from an EMBL/GenBank/DDBJ whole genome shotgun (WGS) entry which is preliminary data.</text>
</comment>
<accession>A0ABD0RT97</accession>
<reference evidence="1 2" key="1">
    <citation type="submission" date="2024-05" db="EMBL/GenBank/DDBJ databases">
        <title>Genome sequencing and assembly of Indian major carp, Cirrhinus mrigala (Hamilton, 1822).</title>
        <authorList>
            <person name="Mohindra V."/>
            <person name="Chowdhury L.M."/>
            <person name="Lal K."/>
            <person name="Jena J.K."/>
        </authorList>
    </citation>
    <scope>NUCLEOTIDE SEQUENCE [LARGE SCALE GENOMIC DNA]</scope>
    <source>
        <strain evidence="1">CM1030</strain>
        <tissue evidence="1">Blood</tissue>
    </source>
</reference>
<evidence type="ECO:0000313" key="2">
    <source>
        <dbReference type="Proteomes" id="UP001529510"/>
    </source>
</evidence>
<proteinExistence type="predicted"/>
<protein>
    <submittedName>
        <fullName evidence="1">Uncharacterized protein</fullName>
    </submittedName>
</protein>
<organism evidence="1 2">
    <name type="scientific">Cirrhinus mrigala</name>
    <name type="common">Mrigala</name>
    <dbReference type="NCBI Taxonomy" id="683832"/>
    <lineage>
        <taxon>Eukaryota</taxon>
        <taxon>Metazoa</taxon>
        <taxon>Chordata</taxon>
        <taxon>Craniata</taxon>
        <taxon>Vertebrata</taxon>
        <taxon>Euteleostomi</taxon>
        <taxon>Actinopterygii</taxon>
        <taxon>Neopterygii</taxon>
        <taxon>Teleostei</taxon>
        <taxon>Ostariophysi</taxon>
        <taxon>Cypriniformes</taxon>
        <taxon>Cyprinidae</taxon>
        <taxon>Labeoninae</taxon>
        <taxon>Labeonini</taxon>
        <taxon>Cirrhinus</taxon>
    </lineage>
</organism>